<name>A0A2U2RNU8_9MICO</name>
<dbReference type="RefSeq" id="WP_109274454.1">
    <property type="nucleotide sequence ID" value="NZ_QFKX01000001.1"/>
</dbReference>
<gene>
    <name evidence="1" type="ORF">DEO23_02765</name>
</gene>
<evidence type="ECO:0000313" key="1">
    <source>
        <dbReference type="EMBL" id="PWH07568.1"/>
    </source>
</evidence>
<protein>
    <submittedName>
        <fullName evidence="1">Uncharacterized protein</fullName>
    </submittedName>
</protein>
<proteinExistence type="predicted"/>
<organism evidence="1 2">
    <name type="scientific">Brachybacterium endophyticum</name>
    <dbReference type="NCBI Taxonomy" id="2182385"/>
    <lineage>
        <taxon>Bacteria</taxon>
        <taxon>Bacillati</taxon>
        <taxon>Actinomycetota</taxon>
        <taxon>Actinomycetes</taxon>
        <taxon>Micrococcales</taxon>
        <taxon>Dermabacteraceae</taxon>
        <taxon>Brachybacterium</taxon>
    </lineage>
</organism>
<evidence type="ECO:0000313" key="2">
    <source>
        <dbReference type="Proteomes" id="UP000245590"/>
    </source>
</evidence>
<comment type="caution">
    <text evidence="1">The sequence shown here is derived from an EMBL/GenBank/DDBJ whole genome shotgun (WGS) entry which is preliminary data.</text>
</comment>
<reference evidence="1 2" key="1">
    <citation type="submission" date="2018-05" db="EMBL/GenBank/DDBJ databases">
        <title>Brachybacterium sp. M1HQ-2T, whole genome shotgun sequence.</title>
        <authorList>
            <person name="Tuo L."/>
        </authorList>
    </citation>
    <scope>NUCLEOTIDE SEQUENCE [LARGE SCALE GENOMIC DNA]</scope>
    <source>
        <strain evidence="1 2">M1HQ-2</strain>
    </source>
</reference>
<keyword evidence="2" id="KW-1185">Reference proteome</keyword>
<sequence>MAPIVKDLARVDSPVQVTKSMARTMLANAVALSFAEDGDNPARVSNVQVLDDGQHIVGDVRYRLDGGDLRYTWYGTAVGGDGGWAYLFGALPEGS</sequence>
<dbReference type="EMBL" id="QFKX01000001">
    <property type="protein sequence ID" value="PWH07568.1"/>
    <property type="molecule type" value="Genomic_DNA"/>
</dbReference>
<dbReference type="Proteomes" id="UP000245590">
    <property type="component" value="Unassembled WGS sequence"/>
</dbReference>
<accession>A0A2U2RNU8</accession>
<dbReference type="AlphaFoldDB" id="A0A2U2RNU8"/>